<feature type="transmembrane region" description="Helical" evidence="1">
    <location>
        <begin position="45"/>
        <end position="64"/>
    </location>
</feature>
<feature type="transmembrane region" description="Helical" evidence="1">
    <location>
        <begin position="76"/>
        <end position="95"/>
    </location>
</feature>
<dbReference type="InterPro" id="IPR000620">
    <property type="entry name" value="EamA_dom"/>
</dbReference>
<dbReference type="Pfam" id="PF00892">
    <property type="entry name" value="EamA"/>
    <property type="match status" value="2"/>
</dbReference>
<feature type="transmembrane region" description="Helical" evidence="1">
    <location>
        <begin position="154"/>
        <end position="175"/>
    </location>
</feature>
<evidence type="ECO:0000313" key="4">
    <source>
        <dbReference type="Proteomes" id="UP001191082"/>
    </source>
</evidence>
<proteinExistence type="predicted"/>
<gene>
    <name evidence="3" type="ORF">FGK64_13270</name>
</gene>
<dbReference type="RefSeq" id="WP_138864330.1">
    <property type="nucleotide sequence ID" value="NZ_VCPC01000003.1"/>
</dbReference>
<evidence type="ECO:0000259" key="2">
    <source>
        <dbReference type="Pfam" id="PF00892"/>
    </source>
</evidence>
<feature type="transmembrane region" description="Helical" evidence="1">
    <location>
        <begin position="246"/>
        <end position="265"/>
    </location>
</feature>
<dbReference type="Proteomes" id="UP001191082">
    <property type="component" value="Unassembled WGS sequence"/>
</dbReference>
<dbReference type="EMBL" id="VCPC01000003">
    <property type="protein sequence ID" value="TMV11264.1"/>
    <property type="molecule type" value="Genomic_DNA"/>
</dbReference>
<evidence type="ECO:0000313" key="3">
    <source>
        <dbReference type="EMBL" id="TMV11264.1"/>
    </source>
</evidence>
<name>A0ABY2X644_9RHOB</name>
<feature type="transmembrane region" description="Helical" evidence="1">
    <location>
        <begin position="271"/>
        <end position="290"/>
    </location>
</feature>
<keyword evidence="1" id="KW-0472">Membrane</keyword>
<dbReference type="InterPro" id="IPR037185">
    <property type="entry name" value="EmrE-like"/>
</dbReference>
<feature type="transmembrane region" description="Helical" evidence="1">
    <location>
        <begin position="218"/>
        <end position="239"/>
    </location>
</feature>
<protein>
    <submittedName>
        <fullName evidence="3">DMT family transporter</fullName>
    </submittedName>
</protein>
<feature type="transmembrane region" description="Helical" evidence="1">
    <location>
        <begin position="12"/>
        <end position="33"/>
    </location>
</feature>
<feature type="domain" description="EamA" evidence="2">
    <location>
        <begin position="162"/>
        <end position="289"/>
    </location>
</feature>
<feature type="transmembrane region" description="Helical" evidence="1">
    <location>
        <begin position="187"/>
        <end position="206"/>
    </location>
</feature>
<keyword evidence="4" id="KW-1185">Reference proteome</keyword>
<reference evidence="3 4" key="1">
    <citation type="submission" date="2019-05" db="EMBL/GenBank/DDBJ databases">
        <title>Marivita sp. nov. isolated from sea sediment.</title>
        <authorList>
            <person name="Kim W."/>
        </authorList>
    </citation>
    <scope>NUCLEOTIDE SEQUENCE [LARGE SCALE GENOMIC DNA]</scope>
    <source>
        <strain evidence="3 4">CAU 1492</strain>
    </source>
</reference>
<feature type="domain" description="EamA" evidence="2">
    <location>
        <begin position="11"/>
        <end position="147"/>
    </location>
</feature>
<comment type="caution">
    <text evidence="3">The sequence shown here is derived from an EMBL/GenBank/DDBJ whole genome shotgun (WGS) entry which is preliminary data.</text>
</comment>
<feature type="transmembrane region" description="Helical" evidence="1">
    <location>
        <begin position="101"/>
        <end position="123"/>
    </location>
</feature>
<dbReference type="PANTHER" id="PTHR22911">
    <property type="entry name" value="ACYL-MALONYL CONDENSING ENZYME-RELATED"/>
    <property type="match status" value="1"/>
</dbReference>
<keyword evidence="1" id="KW-1133">Transmembrane helix</keyword>
<dbReference type="SUPFAM" id="SSF103481">
    <property type="entry name" value="Multidrug resistance efflux transporter EmrE"/>
    <property type="match status" value="2"/>
</dbReference>
<accession>A0ABY2X644</accession>
<evidence type="ECO:0000256" key="1">
    <source>
        <dbReference type="SAM" id="Phobius"/>
    </source>
</evidence>
<keyword evidence="1" id="KW-0812">Transmembrane</keyword>
<organism evidence="3 4">
    <name type="scientific">Arenibacterium halophilum</name>
    <dbReference type="NCBI Taxonomy" id="2583821"/>
    <lineage>
        <taxon>Bacteria</taxon>
        <taxon>Pseudomonadati</taxon>
        <taxon>Pseudomonadota</taxon>
        <taxon>Alphaproteobacteria</taxon>
        <taxon>Rhodobacterales</taxon>
        <taxon>Paracoccaceae</taxon>
        <taxon>Arenibacterium</taxon>
    </lineage>
</organism>
<feature type="transmembrane region" description="Helical" evidence="1">
    <location>
        <begin position="130"/>
        <end position="148"/>
    </location>
</feature>
<dbReference type="PANTHER" id="PTHR22911:SF103">
    <property type="entry name" value="BLR2811 PROTEIN"/>
    <property type="match status" value="1"/>
</dbReference>
<sequence length="303" mass="33066">MSVKATDRVGLAILLTIVSIVLFDFMGLLIKFLSDNYRAIELSAYRNLFGVPPSLIALYSARAWHRQGRPWRIRQWKLASLRGLCVALAQVLFYYSLGKLAFATANTITYCNAFFMTALAVPLLGERVGALRWSAVLIGFLGVVLIVGPGSDSFTLDALAPLGAAFLYALSGVLARRLDDDLPSALANIYSNAVALIGSFILVFATGGFSQVGQASDFWYIGGMGAFGGLAVLCMVVAYRMAEQSNLAPFTYFGILTAFVLGWLFFDEAPIDDLFPGVLFIVFGGALVLWRERRLKRQALARQ</sequence>